<evidence type="ECO:0000256" key="6">
    <source>
        <dbReference type="SAM" id="MobiDB-lite"/>
    </source>
</evidence>
<evidence type="ECO:0000256" key="1">
    <source>
        <dbReference type="ARBA" id="ARBA00022723"/>
    </source>
</evidence>
<feature type="chain" id="PRO_5034765700" description="C2H2-type domain-containing protein" evidence="7">
    <location>
        <begin position="27"/>
        <end position="278"/>
    </location>
</feature>
<evidence type="ECO:0000313" key="9">
    <source>
        <dbReference type="EMBL" id="KAF5344418.1"/>
    </source>
</evidence>
<accession>A0A8H5CMY0</accession>
<feature type="compositionally biased region" description="Basic residues" evidence="6">
    <location>
        <begin position="211"/>
        <end position="229"/>
    </location>
</feature>
<dbReference type="Gene3D" id="3.30.160.60">
    <property type="entry name" value="Classic Zinc Finger"/>
    <property type="match status" value="2"/>
</dbReference>
<reference evidence="9 10" key="1">
    <citation type="journal article" date="2020" name="ISME J.">
        <title>Uncovering the hidden diversity of litter-decomposition mechanisms in mushroom-forming fungi.</title>
        <authorList>
            <person name="Floudas D."/>
            <person name="Bentzer J."/>
            <person name="Ahren D."/>
            <person name="Johansson T."/>
            <person name="Persson P."/>
            <person name="Tunlid A."/>
        </authorList>
    </citation>
    <scope>NUCLEOTIDE SEQUENCE [LARGE SCALE GENOMIC DNA]</scope>
    <source>
        <strain evidence="9 10">CBS 291.85</strain>
    </source>
</reference>
<keyword evidence="4" id="KW-0862">Zinc</keyword>
<evidence type="ECO:0000256" key="4">
    <source>
        <dbReference type="ARBA" id="ARBA00022833"/>
    </source>
</evidence>
<dbReference type="EMBL" id="JAACJM010000125">
    <property type="protein sequence ID" value="KAF5344418.1"/>
    <property type="molecule type" value="Genomic_DNA"/>
</dbReference>
<keyword evidence="1" id="KW-0479">Metal-binding</keyword>
<dbReference type="Pfam" id="PF13909">
    <property type="entry name" value="zf-H2C2_5"/>
    <property type="match status" value="1"/>
</dbReference>
<feature type="region of interest" description="Disordered" evidence="6">
    <location>
        <begin position="211"/>
        <end position="278"/>
    </location>
</feature>
<keyword evidence="2" id="KW-0677">Repeat</keyword>
<feature type="compositionally biased region" description="Polar residues" evidence="6">
    <location>
        <begin position="235"/>
        <end position="247"/>
    </location>
</feature>
<dbReference type="OrthoDB" id="654211at2759"/>
<dbReference type="PANTHER" id="PTHR24403:SF67">
    <property type="entry name" value="FI01116P-RELATED"/>
    <property type="match status" value="1"/>
</dbReference>
<evidence type="ECO:0000313" key="10">
    <source>
        <dbReference type="Proteomes" id="UP000559256"/>
    </source>
</evidence>
<sequence length="278" mass="31591">MSRILHQLSWETGLVFIRVLLQSTLQQDQAVHRKASEIEKAHKVGPCIRTGKNFIPFVSSRPPDRHKIFFFRLASLRGFVSLLSSQSFVYAPRSRRLDLDASRREHILFLSRLMICLNSPNSDQKRSEEVDNSATCTICGLVIANKTDMPRHMKIHSQDKDKLMHRCPFPGCPFENLQKSNVETHIRTHTKKKTSHCPDCDFTTVDPGSLTRHRKRIHGYVPKPRKPRQYRALQGASSAAITSSKGTRYSPYPAPESEDDDSEYSQDPTPVASTSFAS</sequence>
<dbReference type="InterPro" id="IPR036236">
    <property type="entry name" value="Znf_C2H2_sf"/>
</dbReference>
<feature type="domain" description="C2H2-type" evidence="8">
    <location>
        <begin position="134"/>
        <end position="161"/>
    </location>
</feature>
<dbReference type="PROSITE" id="PS50157">
    <property type="entry name" value="ZINC_FINGER_C2H2_2"/>
    <property type="match status" value="2"/>
</dbReference>
<evidence type="ECO:0000256" key="3">
    <source>
        <dbReference type="ARBA" id="ARBA00022771"/>
    </source>
</evidence>
<dbReference type="GO" id="GO:0005634">
    <property type="term" value="C:nucleus"/>
    <property type="evidence" value="ECO:0007669"/>
    <property type="project" value="TreeGrafter"/>
</dbReference>
<name>A0A8H5CMY0_9AGAR</name>
<dbReference type="SUPFAM" id="SSF57667">
    <property type="entry name" value="beta-beta-alpha zinc fingers"/>
    <property type="match status" value="1"/>
</dbReference>
<dbReference type="GO" id="GO:0008270">
    <property type="term" value="F:zinc ion binding"/>
    <property type="evidence" value="ECO:0007669"/>
    <property type="project" value="UniProtKB-KW"/>
</dbReference>
<dbReference type="InterPro" id="IPR050688">
    <property type="entry name" value="Zinc_finger/UBP_domain"/>
</dbReference>
<dbReference type="PANTHER" id="PTHR24403">
    <property type="entry name" value="ZINC FINGER PROTEIN"/>
    <property type="match status" value="1"/>
</dbReference>
<dbReference type="SMART" id="SM00355">
    <property type="entry name" value="ZnF_C2H2"/>
    <property type="match status" value="3"/>
</dbReference>
<feature type="signal peptide" evidence="7">
    <location>
        <begin position="1"/>
        <end position="26"/>
    </location>
</feature>
<keyword evidence="3 5" id="KW-0863">Zinc-finger</keyword>
<dbReference type="GO" id="GO:0045944">
    <property type="term" value="P:positive regulation of transcription by RNA polymerase II"/>
    <property type="evidence" value="ECO:0007669"/>
    <property type="project" value="TreeGrafter"/>
</dbReference>
<organism evidence="9 10">
    <name type="scientific">Tetrapyrgos nigripes</name>
    <dbReference type="NCBI Taxonomy" id="182062"/>
    <lineage>
        <taxon>Eukaryota</taxon>
        <taxon>Fungi</taxon>
        <taxon>Dikarya</taxon>
        <taxon>Basidiomycota</taxon>
        <taxon>Agaricomycotina</taxon>
        <taxon>Agaricomycetes</taxon>
        <taxon>Agaricomycetidae</taxon>
        <taxon>Agaricales</taxon>
        <taxon>Marasmiineae</taxon>
        <taxon>Marasmiaceae</taxon>
        <taxon>Tetrapyrgos</taxon>
    </lineage>
</organism>
<comment type="caution">
    <text evidence="9">The sequence shown here is derived from an EMBL/GenBank/DDBJ whole genome shotgun (WGS) entry which is preliminary data.</text>
</comment>
<evidence type="ECO:0000256" key="7">
    <source>
        <dbReference type="SAM" id="SignalP"/>
    </source>
</evidence>
<evidence type="ECO:0000259" key="8">
    <source>
        <dbReference type="PROSITE" id="PS50157"/>
    </source>
</evidence>
<proteinExistence type="predicted"/>
<gene>
    <name evidence="9" type="ORF">D9758_015475</name>
</gene>
<keyword evidence="10" id="KW-1185">Reference proteome</keyword>
<dbReference type="Proteomes" id="UP000559256">
    <property type="component" value="Unassembled WGS sequence"/>
</dbReference>
<protein>
    <recommendedName>
        <fullName evidence="8">C2H2-type domain-containing protein</fullName>
    </recommendedName>
</protein>
<feature type="domain" description="C2H2-type" evidence="8">
    <location>
        <begin position="165"/>
        <end position="194"/>
    </location>
</feature>
<keyword evidence="7" id="KW-0732">Signal</keyword>
<dbReference type="InterPro" id="IPR013087">
    <property type="entry name" value="Znf_C2H2_type"/>
</dbReference>
<evidence type="ECO:0000256" key="5">
    <source>
        <dbReference type="PROSITE-ProRule" id="PRU00042"/>
    </source>
</evidence>
<dbReference type="AlphaFoldDB" id="A0A8H5CMY0"/>
<dbReference type="PROSITE" id="PS00028">
    <property type="entry name" value="ZINC_FINGER_C2H2_1"/>
    <property type="match status" value="1"/>
</dbReference>
<evidence type="ECO:0000256" key="2">
    <source>
        <dbReference type="ARBA" id="ARBA00022737"/>
    </source>
</evidence>